<gene>
    <name evidence="1" type="ORF">QQF32_19915</name>
</gene>
<dbReference type="AlphaFoldDB" id="A0AAP4FXF2"/>
<evidence type="ECO:0000313" key="2">
    <source>
        <dbReference type="Proteomes" id="UP001223214"/>
    </source>
</evidence>
<sequence length="262" mass="29846">MFDLLMKRHGQQLLQDAGWPVHLAWQWQLSHTQGDGCAFYGSLSRDHLLTLLPHLARRQSLSDAEAQHLTVLLTLSDITVTLQRNALSSHYCHAGCITTVAEDFPDDEDPAFLTFFRALQADIRDLCALAEQTAYHLLEATTPQSGNEILFSRQTQHFELRAVADMPDATYRHDGTIDETAVESCLVSLLRHHARLLTVRLEIICHTTGDIIAQQWLPETLIETDDKPRHWLSRAVIYELILEAREHISQQLSAWQSFYRAA</sequence>
<proteinExistence type="predicted"/>
<keyword evidence="2" id="KW-1185">Reference proteome</keyword>
<evidence type="ECO:0000313" key="1">
    <source>
        <dbReference type="EMBL" id="MDK9365464.1"/>
    </source>
</evidence>
<dbReference type="RefSeq" id="WP_285148407.1">
    <property type="nucleotide sequence ID" value="NZ_JASSOM010000074.1"/>
</dbReference>
<name>A0AAP4FXF2_9ENTR</name>
<dbReference type="EMBL" id="JASSOM010000074">
    <property type="protein sequence ID" value="MDK9365464.1"/>
    <property type="molecule type" value="Genomic_DNA"/>
</dbReference>
<organism evidence="1 2">
    <name type="scientific">Lelliottia wanjuensis</name>
    <dbReference type="NCBI Taxonomy" id="3050585"/>
    <lineage>
        <taxon>Bacteria</taxon>
        <taxon>Pseudomonadati</taxon>
        <taxon>Pseudomonadota</taxon>
        <taxon>Gammaproteobacteria</taxon>
        <taxon>Enterobacterales</taxon>
        <taxon>Enterobacteriaceae</taxon>
        <taxon>Lelliottia</taxon>
    </lineage>
</organism>
<reference evidence="1 2" key="1">
    <citation type="submission" date="2023-06" db="EMBL/GenBank/DDBJ databases">
        <title>Identification and characterization of antibiotic-resistant Gram-negative bacteria.</title>
        <authorList>
            <person name="Cho G.-S."/>
            <person name="Lee J."/>
            <person name="Tai E."/>
            <person name="Jeong S."/>
            <person name="Kim I."/>
            <person name="Kim B.-E."/>
            <person name="Jeong M.-I."/>
            <person name="Oh K.-K."/>
            <person name="Franz C.M.A.P."/>
        </authorList>
    </citation>
    <scope>NUCLEOTIDE SEQUENCE [LARGE SCALE GENOMIC DNA]</scope>
    <source>
        <strain evidence="1 2">V106_12</strain>
    </source>
</reference>
<dbReference type="Proteomes" id="UP001223214">
    <property type="component" value="Unassembled WGS sequence"/>
</dbReference>
<protein>
    <submittedName>
        <fullName evidence="1">Uncharacterized protein</fullName>
    </submittedName>
</protein>
<comment type="caution">
    <text evidence="1">The sequence shown here is derived from an EMBL/GenBank/DDBJ whole genome shotgun (WGS) entry which is preliminary data.</text>
</comment>
<accession>A0AAP4FXF2</accession>